<feature type="region of interest" description="Disordered" evidence="1">
    <location>
        <begin position="42"/>
        <end position="64"/>
    </location>
</feature>
<evidence type="ECO:0000313" key="2">
    <source>
        <dbReference type="EMBL" id="MPM80847.1"/>
    </source>
</evidence>
<proteinExistence type="predicted"/>
<accession>A0A645CVA7</accession>
<protein>
    <submittedName>
        <fullName evidence="2">Uncharacterized protein</fullName>
    </submittedName>
</protein>
<organism evidence="2">
    <name type="scientific">bioreactor metagenome</name>
    <dbReference type="NCBI Taxonomy" id="1076179"/>
    <lineage>
        <taxon>unclassified sequences</taxon>
        <taxon>metagenomes</taxon>
        <taxon>ecological metagenomes</taxon>
    </lineage>
</organism>
<feature type="compositionally biased region" description="Low complexity" evidence="1">
    <location>
        <begin position="44"/>
        <end position="56"/>
    </location>
</feature>
<sequence length="162" mass="16614">MSKKAGTAEVTPAARVSTAINSAIARPTLPPQATSAWWTRANITPPSTSTPSTAAARPKDSPVPARAVTAWKARAIPTAWTTAMPTPGPTVRASSHGVERVEPSSRVGTARRSTYVARVPNHSAMTAISAPAASTGVADTTLPSVATGEATTAARFWRSASV</sequence>
<dbReference type="EMBL" id="VSSQ01030346">
    <property type="protein sequence ID" value="MPM80847.1"/>
    <property type="molecule type" value="Genomic_DNA"/>
</dbReference>
<evidence type="ECO:0000256" key="1">
    <source>
        <dbReference type="SAM" id="MobiDB-lite"/>
    </source>
</evidence>
<name>A0A645CVA7_9ZZZZ</name>
<comment type="caution">
    <text evidence="2">The sequence shown here is derived from an EMBL/GenBank/DDBJ whole genome shotgun (WGS) entry which is preliminary data.</text>
</comment>
<reference evidence="2" key="1">
    <citation type="submission" date="2019-08" db="EMBL/GenBank/DDBJ databases">
        <authorList>
            <person name="Kucharzyk K."/>
            <person name="Murdoch R.W."/>
            <person name="Higgins S."/>
            <person name="Loffler F."/>
        </authorList>
    </citation>
    <scope>NUCLEOTIDE SEQUENCE</scope>
</reference>
<gene>
    <name evidence="2" type="ORF">SDC9_127898</name>
</gene>
<feature type="region of interest" description="Disordered" evidence="1">
    <location>
        <begin position="79"/>
        <end position="109"/>
    </location>
</feature>
<dbReference type="AlphaFoldDB" id="A0A645CVA7"/>